<keyword evidence="1" id="KW-0472">Membrane</keyword>
<organism evidence="2 3">
    <name type="scientific">Nocardia rhizosphaerae</name>
    <dbReference type="NCBI Taxonomy" id="1691571"/>
    <lineage>
        <taxon>Bacteria</taxon>
        <taxon>Bacillati</taxon>
        <taxon>Actinomycetota</taxon>
        <taxon>Actinomycetes</taxon>
        <taxon>Mycobacteriales</taxon>
        <taxon>Nocardiaceae</taxon>
        <taxon>Nocardia</taxon>
    </lineage>
</organism>
<evidence type="ECO:0000313" key="3">
    <source>
        <dbReference type="Proteomes" id="UP001595767"/>
    </source>
</evidence>
<comment type="caution">
    <text evidence="2">The sequence shown here is derived from an EMBL/GenBank/DDBJ whole genome shotgun (WGS) entry which is preliminary data.</text>
</comment>
<name>A0ABV8L9M6_9NOCA</name>
<keyword evidence="3" id="KW-1185">Reference proteome</keyword>
<feature type="transmembrane region" description="Helical" evidence="1">
    <location>
        <begin position="42"/>
        <end position="62"/>
    </location>
</feature>
<protein>
    <submittedName>
        <fullName evidence="2">Uncharacterized protein</fullName>
    </submittedName>
</protein>
<dbReference type="RefSeq" id="WP_378552741.1">
    <property type="nucleotide sequence ID" value="NZ_JBHSBA010000014.1"/>
</dbReference>
<gene>
    <name evidence="2" type="ORF">ACFOW8_20890</name>
</gene>
<dbReference type="EMBL" id="JBHSBA010000014">
    <property type="protein sequence ID" value="MFC4127390.1"/>
    <property type="molecule type" value="Genomic_DNA"/>
</dbReference>
<evidence type="ECO:0000313" key="2">
    <source>
        <dbReference type="EMBL" id="MFC4127390.1"/>
    </source>
</evidence>
<reference evidence="3" key="1">
    <citation type="journal article" date="2019" name="Int. J. Syst. Evol. Microbiol.">
        <title>The Global Catalogue of Microorganisms (GCM) 10K type strain sequencing project: providing services to taxonomists for standard genome sequencing and annotation.</title>
        <authorList>
            <consortium name="The Broad Institute Genomics Platform"/>
            <consortium name="The Broad Institute Genome Sequencing Center for Infectious Disease"/>
            <person name="Wu L."/>
            <person name="Ma J."/>
        </authorList>
    </citation>
    <scope>NUCLEOTIDE SEQUENCE [LARGE SCALE GENOMIC DNA]</scope>
    <source>
        <strain evidence="3">CGMCC 4.7204</strain>
    </source>
</reference>
<proteinExistence type="predicted"/>
<dbReference type="Proteomes" id="UP001595767">
    <property type="component" value="Unassembled WGS sequence"/>
</dbReference>
<evidence type="ECO:0000256" key="1">
    <source>
        <dbReference type="SAM" id="Phobius"/>
    </source>
</evidence>
<keyword evidence="1" id="KW-0812">Transmembrane</keyword>
<accession>A0ABV8L9M6</accession>
<keyword evidence="1" id="KW-1133">Transmembrane helix</keyword>
<sequence>MSDAQPTQCAHPGRAAARSTAATLVGLGPLVPLLVTHLGQTWAALVIAAALAGNAVVTRVLAIPEVDQWLRHALPLLAATDDTGRHRRRNTP</sequence>